<comment type="caution">
    <text evidence="3">The sequence shown here is derived from an EMBL/GenBank/DDBJ whole genome shotgun (WGS) entry which is preliminary data.</text>
</comment>
<name>A0A5C7ACU5_9FLAO</name>
<dbReference type="Pfam" id="PF08547">
    <property type="entry name" value="CIA30"/>
    <property type="match status" value="1"/>
</dbReference>
<protein>
    <submittedName>
        <fullName evidence="3">CIA30 family protein</fullName>
    </submittedName>
</protein>
<dbReference type="PANTHER" id="PTHR13194">
    <property type="entry name" value="COMPLEX I INTERMEDIATE-ASSOCIATED PROTEIN 30"/>
    <property type="match status" value="1"/>
</dbReference>
<gene>
    <name evidence="3" type="ORF">ES711_15315</name>
</gene>
<feature type="domain" description="NADH:ubiquinone oxidoreductase intermediate-associated protein 30" evidence="2">
    <location>
        <begin position="11"/>
        <end position="161"/>
    </location>
</feature>
<dbReference type="RefSeq" id="WP_146894186.1">
    <property type="nucleotide sequence ID" value="NZ_VORX01000010.1"/>
</dbReference>
<dbReference type="Gene3D" id="2.60.120.430">
    <property type="entry name" value="Galactose-binding lectin"/>
    <property type="match status" value="1"/>
</dbReference>
<organism evidence="3 4">
    <name type="scientific">Gelidibacter salicanalis</name>
    <dbReference type="NCBI Taxonomy" id="291193"/>
    <lineage>
        <taxon>Bacteria</taxon>
        <taxon>Pseudomonadati</taxon>
        <taxon>Bacteroidota</taxon>
        <taxon>Flavobacteriia</taxon>
        <taxon>Flavobacteriales</taxon>
        <taxon>Flavobacteriaceae</taxon>
        <taxon>Gelidibacter</taxon>
    </lineage>
</organism>
<accession>A0A5C7ACU5</accession>
<dbReference type="EMBL" id="VORX01000010">
    <property type="protein sequence ID" value="TXE05669.1"/>
    <property type="molecule type" value="Genomic_DNA"/>
</dbReference>
<reference evidence="3 4" key="1">
    <citation type="submission" date="2019-08" db="EMBL/GenBank/DDBJ databases">
        <title>Genome sequence of Gelidibacter salicanalis IC162T.</title>
        <authorList>
            <person name="Bowman J.P."/>
        </authorList>
    </citation>
    <scope>NUCLEOTIDE SEQUENCE [LARGE SCALE GENOMIC DNA]</scope>
    <source>
        <strain evidence="3 4">IC162</strain>
    </source>
</reference>
<sequence length="167" mass="19087">MTSQDNSVIYDFQSPQPDALSWHVVNDGVMGGLSKSKIVLTDKGNGLFTGAISTENNGGFATAKRSFLQKEVSQFDRINLRVKGDGKSYQLRIKSYEAQQYSYVQKFKTSGEWQMITLYFDQFYPIYRGTSLDRPNYDGKLMAEITFLIGNKRDESFALEIERMWLA</sequence>
<dbReference type="PANTHER" id="PTHR13194:SF19">
    <property type="entry name" value="NAD(P)-BINDING ROSSMANN-FOLD SUPERFAMILY PROTEIN"/>
    <property type="match status" value="1"/>
</dbReference>
<dbReference type="InterPro" id="IPR039131">
    <property type="entry name" value="NDUFAF1"/>
</dbReference>
<evidence type="ECO:0000313" key="3">
    <source>
        <dbReference type="EMBL" id="TXE05669.1"/>
    </source>
</evidence>
<dbReference type="SUPFAM" id="SSF49785">
    <property type="entry name" value="Galactose-binding domain-like"/>
    <property type="match status" value="1"/>
</dbReference>
<dbReference type="OrthoDB" id="442188at2"/>
<keyword evidence="4" id="KW-1185">Reference proteome</keyword>
<dbReference type="InterPro" id="IPR013857">
    <property type="entry name" value="NADH-UbQ_OxRdtase-assoc_prot30"/>
</dbReference>
<proteinExistence type="inferred from homology"/>
<dbReference type="AlphaFoldDB" id="A0A5C7ACU5"/>
<comment type="similarity">
    <text evidence="1">Belongs to the CIA30 family.</text>
</comment>
<evidence type="ECO:0000259" key="2">
    <source>
        <dbReference type="Pfam" id="PF08547"/>
    </source>
</evidence>
<dbReference type="Proteomes" id="UP000321734">
    <property type="component" value="Unassembled WGS sequence"/>
</dbReference>
<dbReference type="InterPro" id="IPR008979">
    <property type="entry name" value="Galactose-bd-like_sf"/>
</dbReference>
<evidence type="ECO:0000256" key="1">
    <source>
        <dbReference type="ARBA" id="ARBA00007884"/>
    </source>
</evidence>
<evidence type="ECO:0000313" key="4">
    <source>
        <dbReference type="Proteomes" id="UP000321734"/>
    </source>
</evidence>